<feature type="domain" description="Orotidine 5'-phosphate decarboxylase" evidence="13">
    <location>
        <begin position="4"/>
        <end position="225"/>
    </location>
</feature>
<feature type="binding site" evidence="9 11">
    <location>
        <position position="189"/>
    </location>
    <ligand>
        <name>substrate</name>
    </ligand>
</feature>
<dbReference type="OrthoDB" id="9806203at2"/>
<evidence type="ECO:0000313" key="14">
    <source>
        <dbReference type="EMBL" id="ALB28760.1"/>
    </source>
</evidence>
<evidence type="ECO:0000256" key="9">
    <source>
        <dbReference type="HAMAP-Rule" id="MF_01200"/>
    </source>
</evidence>
<dbReference type="PANTHER" id="PTHR32119:SF2">
    <property type="entry name" value="OROTIDINE 5'-PHOSPHATE DECARBOXYLASE"/>
    <property type="match status" value="1"/>
</dbReference>
<dbReference type="NCBIfam" id="NF001273">
    <property type="entry name" value="PRK00230.1"/>
    <property type="match status" value="1"/>
</dbReference>
<dbReference type="EMBL" id="CP012559">
    <property type="protein sequence ID" value="ALB28760.1"/>
    <property type="molecule type" value="Genomic_DNA"/>
</dbReference>
<evidence type="ECO:0000256" key="6">
    <source>
        <dbReference type="ARBA" id="ARBA00023239"/>
    </source>
</evidence>
<dbReference type="Gene3D" id="3.20.20.70">
    <property type="entry name" value="Aldolase class I"/>
    <property type="match status" value="1"/>
</dbReference>
<dbReference type="Pfam" id="PF00215">
    <property type="entry name" value="OMPdecase"/>
    <property type="match status" value="1"/>
</dbReference>
<dbReference type="SUPFAM" id="SSF51366">
    <property type="entry name" value="Ribulose-phoshate binding barrel"/>
    <property type="match status" value="1"/>
</dbReference>
<dbReference type="InterPro" id="IPR011060">
    <property type="entry name" value="RibuloseP-bd_barrel"/>
</dbReference>
<dbReference type="NCBIfam" id="TIGR01740">
    <property type="entry name" value="pyrF"/>
    <property type="match status" value="1"/>
</dbReference>
<feature type="binding site" evidence="9">
    <location>
        <begin position="61"/>
        <end position="70"/>
    </location>
    <ligand>
        <name>substrate</name>
    </ligand>
</feature>
<evidence type="ECO:0000259" key="13">
    <source>
        <dbReference type="SMART" id="SM00934"/>
    </source>
</evidence>
<dbReference type="HAMAP" id="MF_01200_B">
    <property type="entry name" value="OMPdecase_type1_B"/>
    <property type="match status" value="1"/>
</dbReference>
<dbReference type="SMART" id="SM00934">
    <property type="entry name" value="OMPdecase"/>
    <property type="match status" value="1"/>
</dbReference>
<feature type="active site" description="For OMPdecase activity" evidence="10">
    <location>
        <position position="66"/>
    </location>
</feature>
<comment type="catalytic activity">
    <reaction evidence="7 9 12">
        <text>orotidine 5'-phosphate + H(+) = UMP + CO2</text>
        <dbReference type="Rhea" id="RHEA:11596"/>
        <dbReference type="ChEBI" id="CHEBI:15378"/>
        <dbReference type="ChEBI" id="CHEBI:16526"/>
        <dbReference type="ChEBI" id="CHEBI:57538"/>
        <dbReference type="ChEBI" id="CHEBI:57865"/>
        <dbReference type="EC" id="4.1.1.23"/>
    </reaction>
</comment>
<protein>
    <recommendedName>
        <fullName evidence="9">Orotidine 5'-phosphate decarboxylase</fullName>
        <ecNumber evidence="9">4.1.1.23</ecNumber>
    </recommendedName>
    <alternativeName>
        <fullName evidence="9">OMP decarboxylase</fullName>
        <shortName evidence="9">OMPDCase</shortName>
        <shortName evidence="9">OMPdecase</shortName>
    </alternativeName>
</protein>
<evidence type="ECO:0000256" key="7">
    <source>
        <dbReference type="ARBA" id="ARBA00049157"/>
    </source>
</evidence>
<dbReference type="UniPathway" id="UPA00070">
    <property type="reaction ID" value="UER00120"/>
</dbReference>
<sequence length="231" mass="25354">MNKPVIVALDFADDFECINFLNQFPKDDEKLFLKIGLEMFCQFGYPFVRNLRERGYNIFLDLKLHDIPNTVKRTCEMIAQWDVQMLTVHATGGSEMIAAAKEGLAGSSTQLLAVTQLTSLGQSELANELQVPLESQDYVTHLAKLAYQNGADGVISSALEVPVIKAATSTDFLCVTPGIRPKSAQVGDQKRVATPAHARSLGSDAIVVGRPITQAENGHQAYVNICKEWNK</sequence>
<comment type="similarity">
    <text evidence="8 9">Belongs to the OMP decarboxylase family. Type 1 subfamily.</text>
</comment>
<feature type="binding site" evidence="9 11">
    <location>
        <position position="180"/>
    </location>
    <ligand>
        <name>substrate</name>
    </ligand>
</feature>
<feature type="binding site" evidence="9 11">
    <location>
        <position position="210"/>
    </location>
    <ligand>
        <name>substrate</name>
    </ligand>
</feature>
<evidence type="ECO:0000313" key="15">
    <source>
        <dbReference type="Proteomes" id="UP000061546"/>
    </source>
</evidence>
<dbReference type="CDD" id="cd04725">
    <property type="entry name" value="OMP_decarboxylase_like"/>
    <property type="match status" value="1"/>
</dbReference>
<evidence type="ECO:0000256" key="12">
    <source>
        <dbReference type="RuleBase" id="RU000512"/>
    </source>
</evidence>
<dbReference type="GO" id="GO:0044205">
    <property type="term" value="P:'de novo' UMP biosynthetic process"/>
    <property type="evidence" value="ECO:0007669"/>
    <property type="project" value="UniProtKB-UniRule"/>
</dbReference>
<feature type="binding site" evidence="9 11">
    <location>
        <position position="118"/>
    </location>
    <ligand>
        <name>substrate</name>
    </ligand>
</feature>
<evidence type="ECO:0000256" key="3">
    <source>
        <dbReference type="ARBA" id="ARBA00011738"/>
    </source>
</evidence>
<dbReference type="AlphaFoldDB" id="A0A0K2LBW9"/>
<dbReference type="InterPro" id="IPR047596">
    <property type="entry name" value="OMPdecase_bac"/>
</dbReference>
<dbReference type="GO" id="GO:0005829">
    <property type="term" value="C:cytosol"/>
    <property type="evidence" value="ECO:0007669"/>
    <property type="project" value="TreeGrafter"/>
</dbReference>
<feature type="binding site" evidence="9 11">
    <location>
        <position position="34"/>
    </location>
    <ligand>
        <name>substrate</name>
    </ligand>
</feature>
<dbReference type="FunFam" id="3.20.20.70:FF:000015">
    <property type="entry name" value="Orotidine 5'-phosphate decarboxylase"/>
    <property type="match status" value="1"/>
</dbReference>
<evidence type="ECO:0000256" key="5">
    <source>
        <dbReference type="ARBA" id="ARBA00022975"/>
    </source>
</evidence>
<dbReference type="RefSeq" id="WP_041499416.1">
    <property type="nucleotide sequence ID" value="NZ_BJDV01000011.1"/>
</dbReference>
<dbReference type="EC" id="4.1.1.23" evidence="9"/>
<feature type="active site" description="For OMPdecase activity" evidence="10">
    <location>
        <position position="61"/>
    </location>
</feature>
<feature type="active site" description="Proton donor" evidence="9">
    <location>
        <position position="63"/>
    </location>
</feature>
<dbReference type="Proteomes" id="UP000061546">
    <property type="component" value="Chromosome"/>
</dbReference>
<name>A0A0K2LBW9_9LACO</name>
<keyword evidence="4 9" id="KW-0210">Decarboxylase</keyword>
<dbReference type="InterPro" id="IPR001754">
    <property type="entry name" value="OMPdeCOase_dom"/>
</dbReference>
<evidence type="ECO:0000256" key="2">
    <source>
        <dbReference type="ARBA" id="ARBA00004861"/>
    </source>
</evidence>
<accession>A0A0K2LBW9</accession>
<feature type="active site" description="For OMPdecase activity" evidence="10">
    <location>
        <position position="63"/>
    </location>
</feature>
<evidence type="ECO:0000256" key="10">
    <source>
        <dbReference type="PIRSR" id="PIRSR614732-1"/>
    </source>
</evidence>
<evidence type="ECO:0000256" key="4">
    <source>
        <dbReference type="ARBA" id="ARBA00022793"/>
    </source>
</evidence>
<reference evidence="14 15" key="1">
    <citation type="submission" date="2015-08" db="EMBL/GenBank/DDBJ databases">
        <title>Genomic sequence of Lactobacillus heilongjiangensis DSM 28069, isolated from Chinese traditional pickle.</title>
        <authorList>
            <person name="Jiang X."/>
            <person name="Zheng B."/>
            <person name="Cheng H."/>
        </authorList>
    </citation>
    <scope>NUCLEOTIDE SEQUENCE [LARGE SCALE GENOMIC DNA]</scope>
    <source>
        <strain evidence="14 15">DSM 28069</strain>
    </source>
</reference>
<organism evidence="14 15">
    <name type="scientific">Companilactobacillus heilongjiangensis</name>
    <dbReference type="NCBI Taxonomy" id="1074467"/>
    <lineage>
        <taxon>Bacteria</taxon>
        <taxon>Bacillati</taxon>
        <taxon>Bacillota</taxon>
        <taxon>Bacilli</taxon>
        <taxon>Lactobacillales</taxon>
        <taxon>Lactobacillaceae</taxon>
        <taxon>Companilactobacillus</taxon>
    </lineage>
</organism>
<dbReference type="GO" id="GO:0006207">
    <property type="term" value="P:'de novo' pyrimidine nucleobase biosynthetic process"/>
    <property type="evidence" value="ECO:0007669"/>
    <property type="project" value="InterPro"/>
</dbReference>
<dbReference type="InterPro" id="IPR018089">
    <property type="entry name" value="OMPdecase_AS"/>
</dbReference>
<feature type="binding site" evidence="9 11">
    <location>
        <position position="209"/>
    </location>
    <ligand>
        <name>substrate</name>
    </ligand>
</feature>
<keyword evidence="5 9" id="KW-0665">Pyrimidine biosynthesis</keyword>
<evidence type="ECO:0000256" key="1">
    <source>
        <dbReference type="ARBA" id="ARBA00002356"/>
    </source>
</evidence>
<feature type="binding site" evidence="9 11">
    <location>
        <position position="10"/>
    </location>
    <ligand>
        <name>substrate</name>
    </ligand>
</feature>
<evidence type="ECO:0000256" key="8">
    <source>
        <dbReference type="ARBA" id="ARBA00061012"/>
    </source>
</evidence>
<gene>
    <name evidence="9" type="primary">pyrF</name>
    <name evidence="14" type="ORF">JP39_04955</name>
</gene>
<dbReference type="STRING" id="1074467.JP39_04955"/>
<keyword evidence="15" id="KW-1185">Reference proteome</keyword>
<keyword evidence="6 9" id="KW-0456">Lyase</keyword>
<dbReference type="GO" id="GO:0004590">
    <property type="term" value="F:orotidine-5'-phosphate decarboxylase activity"/>
    <property type="evidence" value="ECO:0007669"/>
    <property type="project" value="UniProtKB-UniRule"/>
</dbReference>
<comment type="pathway">
    <text evidence="2 9 12">Pyrimidine metabolism; UMP biosynthesis via de novo pathway; UMP from orotate: step 2/2.</text>
</comment>
<comment type="function">
    <text evidence="1 9">Catalyzes the decarboxylation of orotidine 5'-monophosphate (OMP) to uridine 5'-monophosphate (UMP).</text>
</comment>
<dbReference type="PANTHER" id="PTHR32119">
    <property type="entry name" value="OROTIDINE 5'-PHOSPHATE DECARBOXYLASE"/>
    <property type="match status" value="1"/>
</dbReference>
<dbReference type="InterPro" id="IPR014732">
    <property type="entry name" value="OMPdecase"/>
</dbReference>
<proteinExistence type="inferred from homology"/>
<evidence type="ECO:0000256" key="11">
    <source>
        <dbReference type="PIRSR" id="PIRSR614732-2"/>
    </source>
</evidence>
<comment type="subunit">
    <text evidence="3 9">Homodimer.</text>
</comment>
<dbReference type="InterPro" id="IPR013785">
    <property type="entry name" value="Aldolase_TIM"/>
</dbReference>
<dbReference type="KEGG" id="lhi:JP39_04955"/>
<dbReference type="PROSITE" id="PS00156">
    <property type="entry name" value="OMPDECASE"/>
    <property type="match status" value="1"/>
</dbReference>